<organism evidence="10 11">
    <name type="scientific">Melittangium boletus DSM 14713</name>
    <dbReference type="NCBI Taxonomy" id="1294270"/>
    <lineage>
        <taxon>Bacteria</taxon>
        <taxon>Pseudomonadati</taxon>
        <taxon>Myxococcota</taxon>
        <taxon>Myxococcia</taxon>
        <taxon>Myxococcales</taxon>
        <taxon>Cystobacterineae</taxon>
        <taxon>Archangiaceae</taxon>
        <taxon>Melittangium</taxon>
    </lineage>
</organism>
<dbReference type="KEGG" id="mbd:MEBOL_006906"/>
<evidence type="ECO:0000256" key="4">
    <source>
        <dbReference type="ARBA" id="ARBA00022723"/>
    </source>
</evidence>
<evidence type="ECO:0000256" key="8">
    <source>
        <dbReference type="SAM" id="MobiDB-lite"/>
    </source>
</evidence>
<keyword evidence="3 10" id="KW-0645">Protease</keyword>
<feature type="compositionally biased region" description="Polar residues" evidence="8">
    <location>
        <begin position="342"/>
        <end position="353"/>
    </location>
</feature>
<dbReference type="OrthoDB" id="7649992at2"/>
<feature type="domain" description="Lysine-specific metallo-endopeptidase" evidence="9">
    <location>
        <begin position="228"/>
        <end position="361"/>
    </location>
</feature>
<dbReference type="InterPro" id="IPR024079">
    <property type="entry name" value="MetalloPept_cat_dom_sf"/>
</dbReference>
<dbReference type="CDD" id="cd11306">
    <property type="entry name" value="M35_peptidyl-Lys"/>
    <property type="match status" value="1"/>
</dbReference>
<evidence type="ECO:0000256" key="5">
    <source>
        <dbReference type="ARBA" id="ARBA00022801"/>
    </source>
</evidence>
<dbReference type="InterPro" id="IPR034115">
    <property type="entry name" value="M35_peptidyl-Lys"/>
</dbReference>
<keyword evidence="6" id="KW-0862">Zinc</keyword>
<evidence type="ECO:0000313" key="10">
    <source>
        <dbReference type="EMBL" id="ATB33411.1"/>
    </source>
</evidence>
<evidence type="ECO:0000259" key="9">
    <source>
        <dbReference type="SMART" id="SM01351"/>
    </source>
</evidence>
<evidence type="ECO:0000256" key="1">
    <source>
        <dbReference type="ARBA" id="ARBA00001947"/>
    </source>
</evidence>
<dbReference type="EMBL" id="CP022163">
    <property type="protein sequence ID" value="ATB33411.1"/>
    <property type="molecule type" value="Genomic_DNA"/>
</dbReference>
<evidence type="ECO:0000256" key="6">
    <source>
        <dbReference type="ARBA" id="ARBA00022833"/>
    </source>
</evidence>
<dbReference type="Gene3D" id="3.40.390.10">
    <property type="entry name" value="Collagenase (Catalytic Domain)"/>
    <property type="match status" value="1"/>
</dbReference>
<keyword evidence="11" id="KW-1185">Reference proteome</keyword>
<dbReference type="SUPFAM" id="SSF55486">
    <property type="entry name" value="Metalloproteases ('zincins'), catalytic domain"/>
    <property type="match status" value="1"/>
</dbReference>
<evidence type="ECO:0000256" key="2">
    <source>
        <dbReference type="ARBA" id="ARBA00010279"/>
    </source>
</evidence>
<dbReference type="PROSITE" id="PS51257">
    <property type="entry name" value="PROKAR_LIPOPROTEIN"/>
    <property type="match status" value="1"/>
</dbReference>
<evidence type="ECO:0000256" key="7">
    <source>
        <dbReference type="ARBA" id="ARBA00023049"/>
    </source>
</evidence>
<keyword evidence="4" id="KW-0479">Metal-binding</keyword>
<evidence type="ECO:0000313" key="11">
    <source>
        <dbReference type="Proteomes" id="UP000217289"/>
    </source>
</evidence>
<sequence>MGQNARGFQWLVRGIVGLSLLSACGAPQEGEESALETDGRAMGDVAVELSVANHSLSAREDAVIQVTFTNVSAQPVRLLKWYVPGTEGVKAELFDVSRDGEPVEYLGPHAKRRAPRTEDFVTLAPGERLSGLAPLSNLYDLSETGEYTVRFSAHATGPHPTVLTRAAQLDSNPLGLWIEGRAAHDPERQTQDTVTALGLSFTGCSSTRQTQIRSAWTAAKNYASTAVSYLNGISSGTTRYTTWFGAYSTTHRNTARSHFTKINSALSTALLTVDCTCTDTGTYAYVYPSSPYRIYVCGAFWSASPAGTDSQAGTLVHEVSHFNVVASTNDHAYGQGNAKSLARSNPSRALNNADNHEYFAENTPSQN</sequence>
<dbReference type="SMART" id="SM01351">
    <property type="entry name" value="Aspzincin_M35"/>
    <property type="match status" value="1"/>
</dbReference>
<dbReference type="Gene3D" id="2.60.40.2970">
    <property type="match status" value="1"/>
</dbReference>
<reference evidence="10 11" key="1">
    <citation type="submission" date="2017-06" db="EMBL/GenBank/DDBJ databases">
        <authorList>
            <person name="Kim H.J."/>
            <person name="Triplett B.A."/>
        </authorList>
    </citation>
    <scope>NUCLEOTIDE SEQUENCE [LARGE SCALE GENOMIC DNA]</scope>
    <source>
        <strain evidence="10 11">DSM 14713</strain>
    </source>
</reference>
<dbReference type="GO" id="GO:0004222">
    <property type="term" value="F:metalloendopeptidase activity"/>
    <property type="evidence" value="ECO:0007669"/>
    <property type="project" value="InterPro"/>
</dbReference>
<dbReference type="GO" id="GO:0006508">
    <property type="term" value="P:proteolysis"/>
    <property type="evidence" value="ECO:0007669"/>
    <property type="project" value="UniProtKB-KW"/>
</dbReference>
<comment type="similarity">
    <text evidence="2">Belongs to the peptidase M35 family.</text>
</comment>
<comment type="cofactor">
    <cofactor evidence="1">
        <name>Zn(2+)</name>
        <dbReference type="ChEBI" id="CHEBI:29105"/>
    </cofactor>
</comment>
<dbReference type="Proteomes" id="UP000217289">
    <property type="component" value="Chromosome"/>
</dbReference>
<dbReference type="InterPro" id="IPR050414">
    <property type="entry name" value="Fungal_M35_metalloproteases"/>
</dbReference>
<evidence type="ECO:0000256" key="3">
    <source>
        <dbReference type="ARBA" id="ARBA00022670"/>
    </source>
</evidence>
<dbReference type="PANTHER" id="PTHR37016">
    <property type="match status" value="1"/>
</dbReference>
<keyword evidence="7" id="KW-0482">Metalloprotease</keyword>
<dbReference type="PANTHER" id="PTHR37016:SF3">
    <property type="entry name" value="NEUTRAL PROTEASE 2-RELATED"/>
    <property type="match status" value="1"/>
</dbReference>
<dbReference type="GO" id="GO:0046872">
    <property type="term" value="F:metal ion binding"/>
    <property type="evidence" value="ECO:0007669"/>
    <property type="project" value="UniProtKB-KW"/>
</dbReference>
<dbReference type="AlphaFoldDB" id="A0A250IQG9"/>
<dbReference type="InterPro" id="IPR029463">
    <property type="entry name" value="Lys_MEP"/>
</dbReference>
<dbReference type="RefSeq" id="WP_095981457.1">
    <property type="nucleotide sequence ID" value="NZ_CP022163.1"/>
</dbReference>
<dbReference type="Pfam" id="PF14521">
    <property type="entry name" value="Aspzincin_M35"/>
    <property type="match status" value="1"/>
</dbReference>
<name>A0A250IQG9_9BACT</name>
<feature type="region of interest" description="Disordered" evidence="8">
    <location>
        <begin position="335"/>
        <end position="367"/>
    </location>
</feature>
<keyword evidence="5" id="KW-0378">Hydrolase</keyword>
<gene>
    <name evidence="10" type="ORF">MEBOL_006906</name>
</gene>
<proteinExistence type="inferred from homology"/>
<accession>A0A250IQG9</accession>
<protein>
    <submittedName>
        <fullName evidence="10">Protease</fullName>
    </submittedName>
</protein>